<reference evidence="1 2" key="1">
    <citation type="submission" date="2018-06" db="EMBL/GenBank/DDBJ databases">
        <authorList>
            <consortium name="Pathogen Informatics"/>
            <person name="Doyle S."/>
        </authorList>
    </citation>
    <scope>NUCLEOTIDE SEQUENCE [LARGE SCALE GENOMIC DNA]</scope>
    <source>
        <strain evidence="1 2">NCTC10338</strain>
    </source>
</reference>
<dbReference type="Proteomes" id="UP000255295">
    <property type="component" value="Unassembled WGS sequence"/>
</dbReference>
<accession>A0AAJ4ZW57</accession>
<name>A0AAJ4ZW57_LYSSH</name>
<dbReference type="GeneID" id="69254517"/>
<comment type="caution">
    <text evidence="1">The sequence shown here is derived from an EMBL/GenBank/DDBJ whole genome shotgun (WGS) entry which is preliminary data.</text>
</comment>
<organism evidence="1 2">
    <name type="scientific">Lysinibacillus sphaericus</name>
    <name type="common">Bacillus sphaericus</name>
    <dbReference type="NCBI Taxonomy" id="1421"/>
    <lineage>
        <taxon>Bacteria</taxon>
        <taxon>Bacillati</taxon>
        <taxon>Bacillota</taxon>
        <taxon>Bacilli</taxon>
        <taxon>Bacillales</taxon>
        <taxon>Bacillaceae</taxon>
        <taxon>Lysinibacillus</taxon>
    </lineage>
</organism>
<proteinExistence type="predicted"/>
<dbReference type="AlphaFoldDB" id="A0AAJ4ZW57"/>
<dbReference type="EMBL" id="UFSZ01000001">
    <property type="protein sequence ID" value="SUV17518.1"/>
    <property type="molecule type" value="Genomic_DNA"/>
</dbReference>
<dbReference type="RefSeq" id="WP_231784578.1">
    <property type="nucleotide sequence ID" value="NZ_BJNS01000097.1"/>
</dbReference>
<evidence type="ECO:0000313" key="2">
    <source>
        <dbReference type="Proteomes" id="UP000255295"/>
    </source>
</evidence>
<gene>
    <name evidence="1" type="ORF">NCTC10338_02621</name>
</gene>
<protein>
    <submittedName>
        <fullName evidence="1">Uncharacterized protein</fullName>
    </submittedName>
</protein>
<sequence length="86" mass="10033">MEEAQKPVAKVDDNSFSGAKTAMYGFNVTLPKADGDISNPVFNEVQHRVYLLNYRTKEYEQRIAEVQARIPLVYRDRGRLKFFIDY</sequence>
<evidence type="ECO:0000313" key="1">
    <source>
        <dbReference type="EMBL" id="SUV17518.1"/>
    </source>
</evidence>